<dbReference type="InterPro" id="IPR013320">
    <property type="entry name" value="ConA-like_dom_sf"/>
</dbReference>
<feature type="transmembrane region" description="Helical" evidence="1">
    <location>
        <begin position="214"/>
        <end position="237"/>
    </location>
</feature>
<proteinExistence type="predicted"/>
<keyword evidence="1" id="KW-0472">Membrane</keyword>
<feature type="transmembrane region" description="Helical" evidence="1">
    <location>
        <begin position="35"/>
        <end position="54"/>
    </location>
</feature>
<feature type="transmembrane region" description="Helical" evidence="1">
    <location>
        <begin position="145"/>
        <end position="165"/>
    </location>
</feature>
<feature type="transmembrane region" description="Helical" evidence="1">
    <location>
        <begin position="74"/>
        <end position="95"/>
    </location>
</feature>
<organism evidence="2">
    <name type="scientific">viral metagenome</name>
    <dbReference type="NCBI Taxonomy" id="1070528"/>
    <lineage>
        <taxon>unclassified sequences</taxon>
        <taxon>metagenomes</taxon>
        <taxon>organismal metagenomes</taxon>
    </lineage>
</organism>
<dbReference type="Gene3D" id="2.60.120.200">
    <property type="match status" value="1"/>
</dbReference>
<dbReference type="SUPFAM" id="SSF49899">
    <property type="entry name" value="Concanavalin A-like lectins/glucanases"/>
    <property type="match status" value="1"/>
</dbReference>
<keyword evidence="1" id="KW-1133">Transmembrane helix</keyword>
<reference evidence="2" key="1">
    <citation type="journal article" date="2020" name="Nature">
        <title>Giant virus diversity and host interactions through global metagenomics.</title>
        <authorList>
            <person name="Schulz F."/>
            <person name="Roux S."/>
            <person name="Paez-Espino D."/>
            <person name="Jungbluth S."/>
            <person name="Walsh D.A."/>
            <person name="Denef V.J."/>
            <person name="McMahon K.D."/>
            <person name="Konstantinidis K.T."/>
            <person name="Eloe-Fadrosh E.A."/>
            <person name="Kyrpides N.C."/>
            <person name="Woyke T."/>
        </authorList>
    </citation>
    <scope>NUCLEOTIDE SEQUENCE</scope>
    <source>
        <strain evidence="2">GVMAG-M-3300018428-16</strain>
    </source>
</reference>
<sequence>MSSFNELHKPISSFLRSINIYINTLNSTIGKRGTFLLGSIIYLIVCFLIFFKYLPEWSNIDKLGFLGISGEYVYYAFTFICFLSILYVLAAVGGIGKPEENIKYEPTPTSQVIKLIILLLLFGLFFYILYAIYNNDQWLTLKNLWIVSIIIFGLALVAAIFNDVFKRDGLTISDSDDTYISIIKNLIFYIPCLIVDFIDTIQNEYNLTPKTSYIILIIETIIILLYFFGEIIGNFFISLVTHKSITLVNEPIRLNNSNVIGTYPTINPKKTFEIDEGEQDYDYALSSWIYINPQYNTDTYKTLLDYGNKPIIEYKGQTNSLRIKIKSRANNEDIVYETTDYKLQKWNNFVINVYSNQVDIHLNNELIVSEKYDVSTWNLRQSIKVGDQDGIEGSICNVNYYNEPLSKFTISLIYNMFKDKNTPVL</sequence>
<evidence type="ECO:0000256" key="1">
    <source>
        <dbReference type="SAM" id="Phobius"/>
    </source>
</evidence>
<dbReference type="AlphaFoldDB" id="A0A6C0BU98"/>
<feature type="transmembrane region" description="Helical" evidence="1">
    <location>
        <begin position="186"/>
        <end position="202"/>
    </location>
</feature>
<keyword evidence="1" id="KW-0812">Transmembrane</keyword>
<name>A0A6C0BU98_9ZZZZ</name>
<feature type="transmembrane region" description="Helical" evidence="1">
    <location>
        <begin position="115"/>
        <end position="133"/>
    </location>
</feature>
<evidence type="ECO:0000313" key="2">
    <source>
        <dbReference type="EMBL" id="QHS94813.1"/>
    </source>
</evidence>
<protein>
    <submittedName>
        <fullName evidence="2">Uncharacterized protein</fullName>
    </submittedName>
</protein>
<accession>A0A6C0BU98</accession>
<dbReference type="EMBL" id="MN739233">
    <property type="protein sequence ID" value="QHS94813.1"/>
    <property type="molecule type" value="Genomic_DNA"/>
</dbReference>